<dbReference type="GO" id="GO:0015252">
    <property type="term" value="F:proton channel activity"/>
    <property type="evidence" value="ECO:0007669"/>
    <property type="project" value="InterPro"/>
</dbReference>
<dbReference type="GO" id="GO:0005267">
    <property type="term" value="F:potassium channel activity"/>
    <property type="evidence" value="ECO:0007669"/>
    <property type="project" value="UniProtKB-KW"/>
</dbReference>
<keyword evidence="3" id="KW-0813">Transport</keyword>
<feature type="transmembrane region" description="Helical" evidence="13">
    <location>
        <begin position="112"/>
        <end position="132"/>
    </location>
</feature>
<evidence type="ECO:0000256" key="2">
    <source>
        <dbReference type="ARBA" id="ARBA00006920"/>
    </source>
</evidence>
<keyword evidence="8 13" id="KW-1133">Transmembrane helix</keyword>
<evidence type="ECO:0000256" key="13">
    <source>
        <dbReference type="SAM" id="Phobius"/>
    </source>
</evidence>
<evidence type="ECO:0000256" key="6">
    <source>
        <dbReference type="ARBA" id="ARBA00022826"/>
    </source>
</evidence>
<sequence>MTHDQQGTERLNFFSDGVFAILITILVLELHPPHETTFHALAALWPSGLSYAVSYLFLAIVWMNHHHLLKYAKRPAIRLVWANFAHLFTVSLVPFATAWLASSGLAGTAVAAYAFVFALVNLTYMALCAETVDRQAGSSVPTEARQFMRRRSLVTLGLFLFAVGAGYLYPVAGMAVIAICLVLYVQPGSARDAIDDAKPSSPPSALP</sequence>
<keyword evidence="4" id="KW-0633">Potassium transport</keyword>
<name>A0A4Y5YXT4_9GAMM</name>
<evidence type="ECO:0000256" key="7">
    <source>
        <dbReference type="ARBA" id="ARBA00022958"/>
    </source>
</evidence>
<keyword evidence="9" id="KW-0406">Ion transport</keyword>
<comment type="catalytic activity">
    <reaction evidence="12">
        <text>K(+)(in) = K(+)(out)</text>
        <dbReference type="Rhea" id="RHEA:29463"/>
        <dbReference type="ChEBI" id="CHEBI:29103"/>
    </reaction>
</comment>
<dbReference type="Pfam" id="PF06736">
    <property type="entry name" value="TMEM175"/>
    <property type="match status" value="1"/>
</dbReference>
<evidence type="ECO:0000256" key="11">
    <source>
        <dbReference type="ARBA" id="ARBA00023303"/>
    </source>
</evidence>
<proteinExistence type="inferred from homology"/>
<keyword evidence="10 13" id="KW-0472">Membrane</keyword>
<evidence type="ECO:0000256" key="12">
    <source>
        <dbReference type="ARBA" id="ARBA00034430"/>
    </source>
</evidence>
<dbReference type="AlphaFoldDB" id="A0A4Y5YXT4"/>
<dbReference type="OrthoDB" id="7626281at2"/>
<evidence type="ECO:0000256" key="1">
    <source>
        <dbReference type="ARBA" id="ARBA00004141"/>
    </source>
</evidence>
<keyword evidence="7" id="KW-0630">Potassium</keyword>
<dbReference type="GO" id="GO:0016020">
    <property type="term" value="C:membrane"/>
    <property type="evidence" value="ECO:0007669"/>
    <property type="project" value="UniProtKB-SubCell"/>
</dbReference>
<evidence type="ECO:0000313" key="14">
    <source>
        <dbReference type="EMBL" id="QDE37721.1"/>
    </source>
</evidence>
<evidence type="ECO:0000256" key="9">
    <source>
        <dbReference type="ARBA" id="ARBA00023065"/>
    </source>
</evidence>
<dbReference type="Proteomes" id="UP000316093">
    <property type="component" value="Chromosome"/>
</dbReference>
<dbReference type="RefSeq" id="WP_139978472.1">
    <property type="nucleotide sequence ID" value="NZ_CP041046.1"/>
</dbReference>
<keyword evidence="11" id="KW-0407">Ion channel</keyword>
<reference evidence="14 15" key="1">
    <citation type="submission" date="2019-06" db="EMBL/GenBank/DDBJ databases">
        <title>A complete genome sequence for Luteibacter pinisoli MAH-14.</title>
        <authorList>
            <person name="Baltrus D.A."/>
        </authorList>
    </citation>
    <scope>NUCLEOTIDE SEQUENCE [LARGE SCALE GENOMIC DNA]</scope>
    <source>
        <strain evidence="14 15">MAH-14</strain>
    </source>
</reference>
<feature type="transmembrane region" description="Helical" evidence="13">
    <location>
        <begin position="76"/>
        <end position="100"/>
    </location>
</feature>
<evidence type="ECO:0000313" key="15">
    <source>
        <dbReference type="Proteomes" id="UP000316093"/>
    </source>
</evidence>
<accession>A0A4Y5YXT4</accession>
<protein>
    <submittedName>
        <fullName evidence="14">DUF1211 domain-containing protein</fullName>
    </submittedName>
</protein>
<feature type="transmembrane region" description="Helical" evidence="13">
    <location>
        <begin position="153"/>
        <end position="185"/>
    </location>
</feature>
<evidence type="ECO:0000256" key="3">
    <source>
        <dbReference type="ARBA" id="ARBA00022448"/>
    </source>
</evidence>
<dbReference type="KEGG" id="lpy:FIV34_00165"/>
<feature type="transmembrane region" description="Helical" evidence="13">
    <location>
        <begin position="43"/>
        <end position="64"/>
    </location>
</feature>
<evidence type="ECO:0000256" key="5">
    <source>
        <dbReference type="ARBA" id="ARBA00022692"/>
    </source>
</evidence>
<dbReference type="EMBL" id="CP041046">
    <property type="protein sequence ID" value="QDE37721.1"/>
    <property type="molecule type" value="Genomic_DNA"/>
</dbReference>
<gene>
    <name evidence="14" type="ORF">FIV34_00165</name>
</gene>
<comment type="similarity">
    <text evidence="2">Belongs to the TMEM175 family.</text>
</comment>
<feature type="transmembrane region" description="Helical" evidence="13">
    <location>
        <begin position="12"/>
        <end position="31"/>
    </location>
</feature>
<organism evidence="14 15">
    <name type="scientific">Luteibacter pinisoli</name>
    <dbReference type="NCBI Taxonomy" id="2589080"/>
    <lineage>
        <taxon>Bacteria</taxon>
        <taxon>Pseudomonadati</taxon>
        <taxon>Pseudomonadota</taxon>
        <taxon>Gammaproteobacteria</taxon>
        <taxon>Lysobacterales</taxon>
        <taxon>Rhodanobacteraceae</taxon>
        <taxon>Luteibacter</taxon>
    </lineage>
</organism>
<comment type="subcellular location">
    <subcellularLocation>
        <location evidence="1">Membrane</location>
        <topology evidence="1">Multi-pass membrane protein</topology>
    </subcellularLocation>
</comment>
<keyword evidence="6" id="KW-0631">Potassium channel</keyword>
<dbReference type="InterPro" id="IPR010617">
    <property type="entry name" value="TMEM175-like"/>
</dbReference>
<evidence type="ECO:0000256" key="10">
    <source>
        <dbReference type="ARBA" id="ARBA00023136"/>
    </source>
</evidence>
<keyword evidence="15" id="KW-1185">Reference proteome</keyword>
<keyword evidence="5 13" id="KW-0812">Transmembrane</keyword>
<evidence type="ECO:0000256" key="8">
    <source>
        <dbReference type="ARBA" id="ARBA00022989"/>
    </source>
</evidence>
<evidence type="ECO:0000256" key="4">
    <source>
        <dbReference type="ARBA" id="ARBA00022538"/>
    </source>
</evidence>